<proteinExistence type="predicted"/>
<feature type="transmembrane region" description="Helical" evidence="1">
    <location>
        <begin position="9"/>
        <end position="28"/>
    </location>
</feature>
<dbReference type="Proteomes" id="UP000479710">
    <property type="component" value="Unassembled WGS sequence"/>
</dbReference>
<evidence type="ECO:0000313" key="2">
    <source>
        <dbReference type="EMBL" id="KAF0913613.1"/>
    </source>
</evidence>
<organism evidence="2 3">
    <name type="scientific">Oryza meyeriana var. granulata</name>
    <dbReference type="NCBI Taxonomy" id="110450"/>
    <lineage>
        <taxon>Eukaryota</taxon>
        <taxon>Viridiplantae</taxon>
        <taxon>Streptophyta</taxon>
        <taxon>Embryophyta</taxon>
        <taxon>Tracheophyta</taxon>
        <taxon>Spermatophyta</taxon>
        <taxon>Magnoliopsida</taxon>
        <taxon>Liliopsida</taxon>
        <taxon>Poales</taxon>
        <taxon>Poaceae</taxon>
        <taxon>BOP clade</taxon>
        <taxon>Oryzoideae</taxon>
        <taxon>Oryzeae</taxon>
        <taxon>Oryzinae</taxon>
        <taxon>Oryza</taxon>
        <taxon>Oryza meyeriana</taxon>
    </lineage>
</organism>
<sequence>MARWAVRLFLWMVVFLYLLSEFLLYALFFGEDAPLLCVSAEDDGCAICREKTAYHQCCGEAYHPRLLRRRLERGPGDEDLLGMLRECVGLRGSPPMVTLLCCAAVSTPLCTAPAAAALMFSIKENMDH</sequence>
<evidence type="ECO:0000256" key="1">
    <source>
        <dbReference type="SAM" id="Phobius"/>
    </source>
</evidence>
<comment type="caution">
    <text evidence="2">The sequence shown here is derived from an EMBL/GenBank/DDBJ whole genome shotgun (WGS) entry which is preliminary data.</text>
</comment>
<gene>
    <name evidence="2" type="ORF">E2562_023723</name>
</gene>
<evidence type="ECO:0000313" key="3">
    <source>
        <dbReference type="Proteomes" id="UP000479710"/>
    </source>
</evidence>
<accession>A0A6G1DPJ9</accession>
<dbReference type="AlphaFoldDB" id="A0A6G1DPJ9"/>
<keyword evidence="1" id="KW-0472">Membrane</keyword>
<name>A0A6G1DPJ9_9ORYZ</name>
<protein>
    <submittedName>
        <fullName evidence="2">Uncharacterized protein</fullName>
    </submittedName>
</protein>
<reference evidence="2 3" key="1">
    <citation type="submission" date="2019-11" db="EMBL/GenBank/DDBJ databases">
        <title>Whole genome sequence of Oryza granulata.</title>
        <authorList>
            <person name="Li W."/>
        </authorList>
    </citation>
    <scope>NUCLEOTIDE SEQUENCE [LARGE SCALE GENOMIC DNA]</scope>
    <source>
        <strain evidence="3">cv. Menghai</strain>
        <tissue evidence="2">Leaf</tissue>
    </source>
</reference>
<keyword evidence="1" id="KW-1133">Transmembrane helix</keyword>
<keyword evidence="1" id="KW-0812">Transmembrane</keyword>
<dbReference type="EMBL" id="SPHZ02000006">
    <property type="protein sequence ID" value="KAF0913613.1"/>
    <property type="molecule type" value="Genomic_DNA"/>
</dbReference>
<keyword evidence="3" id="KW-1185">Reference proteome</keyword>
<feature type="transmembrane region" description="Helical" evidence="1">
    <location>
        <begin position="96"/>
        <end position="122"/>
    </location>
</feature>